<dbReference type="GO" id="GO:0042781">
    <property type="term" value="F:3'-tRNA processing endoribonuclease activity"/>
    <property type="evidence" value="ECO:0007669"/>
    <property type="project" value="TreeGrafter"/>
</dbReference>
<evidence type="ECO:0000259" key="1">
    <source>
        <dbReference type="SMART" id="SM00849"/>
    </source>
</evidence>
<evidence type="ECO:0000313" key="3">
    <source>
        <dbReference type="Proteomes" id="UP000293296"/>
    </source>
</evidence>
<dbReference type="SMART" id="SM00849">
    <property type="entry name" value="Lactamase_B"/>
    <property type="match status" value="1"/>
</dbReference>
<gene>
    <name evidence="2" type="ORF">C3Y92_08185</name>
</gene>
<dbReference type="PANTHER" id="PTHR46018:SF7">
    <property type="entry name" value="RIBONUCLEASE Z"/>
    <property type="match status" value="1"/>
</dbReference>
<dbReference type="Proteomes" id="UP000293296">
    <property type="component" value="Chromosome"/>
</dbReference>
<dbReference type="AlphaFoldDB" id="A0A4P6I0H1"/>
<protein>
    <submittedName>
        <fullName evidence="2">Metal-dependent hydrolase</fullName>
    </submittedName>
</protein>
<organism evidence="2 3">
    <name type="scientific">Solidesulfovibrio carbinolicus</name>
    <dbReference type="NCBI Taxonomy" id="296842"/>
    <lineage>
        <taxon>Bacteria</taxon>
        <taxon>Pseudomonadati</taxon>
        <taxon>Thermodesulfobacteriota</taxon>
        <taxon>Desulfovibrionia</taxon>
        <taxon>Desulfovibrionales</taxon>
        <taxon>Desulfovibrionaceae</taxon>
        <taxon>Solidesulfovibrio</taxon>
    </lineage>
</organism>
<dbReference type="Pfam" id="PF12706">
    <property type="entry name" value="Lactamase_B_2"/>
    <property type="match status" value="1"/>
</dbReference>
<feature type="domain" description="Metallo-beta-lactamase" evidence="1">
    <location>
        <begin position="17"/>
        <end position="204"/>
    </location>
</feature>
<evidence type="ECO:0000313" key="2">
    <source>
        <dbReference type="EMBL" id="QAZ67209.1"/>
    </source>
</evidence>
<dbReference type="KEGG" id="dcb:C3Y92_08185"/>
<dbReference type="RefSeq" id="WP_129351558.1">
    <property type="nucleotide sequence ID" value="NZ_CP026538.1"/>
</dbReference>
<accession>A0A4P6I0H1</accession>
<keyword evidence="3" id="KW-1185">Reference proteome</keyword>
<dbReference type="InterPro" id="IPR001279">
    <property type="entry name" value="Metallo-B-lactamas"/>
</dbReference>
<dbReference type="PANTHER" id="PTHR46018">
    <property type="entry name" value="ZINC PHOSPHODIESTERASE ELAC PROTEIN 1"/>
    <property type="match status" value="1"/>
</dbReference>
<dbReference type="InterPro" id="IPR036866">
    <property type="entry name" value="RibonucZ/Hydroxyglut_hydro"/>
</dbReference>
<name>A0A4P6I0H1_9BACT</name>
<reference evidence="2 3" key="1">
    <citation type="submission" date="2018-02" db="EMBL/GenBank/DDBJ databases">
        <title>Genome sequence of Desulfovibrio carbinolicus DSM 3852.</title>
        <authorList>
            <person name="Wilbanks E."/>
            <person name="Skennerton C.T."/>
            <person name="Orphan V.J."/>
        </authorList>
    </citation>
    <scope>NUCLEOTIDE SEQUENCE [LARGE SCALE GENOMIC DNA]</scope>
    <source>
        <strain evidence="2 3">DSM 3852</strain>
    </source>
</reference>
<dbReference type="OrthoDB" id="9800940at2"/>
<dbReference type="EMBL" id="CP026538">
    <property type="protein sequence ID" value="QAZ67209.1"/>
    <property type="molecule type" value="Genomic_DNA"/>
</dbReference>
<dbReference type="Gene3D" id="3.60.15.10">
    <property type="entry name" value="Ribonuclease Z/Hydroxyacylglutathione hydrolase-like"/>
    <property type="match status" value="1"/>
</dbReference>
<sequence length="262" mass="27475">MRVVFVGVGEAFDEGLANTSLFVAGLAGPTGETRRTVLLDCGFTAGAAFFACPAIAPADRRDGPDAVWISHFHGDHFLGLPWLIARLHEQGRARPLVVHGGTGVAAKVLAALDLAYPNLREKLAFEIVGIEARPGEAFELAGLSARAALTGHGAPCLGLRLETRFGALYYGGDGPITAKGLELASGCSLAVLEAYGLEAGVPGHGSVSEAVEAAEAAWVEALAVVHVRREVRRERGDAIRRMLTDASIRAFLPEPGEVFEAS</sequence>
<proteinExistence type="predicted"/>
<keyword evidence="2" id="KW-0378">Hydrolase</keyword>
<dbReference type="SUPFAM" id="SSF56281">
    <property type="entry name" value="Metallo-hydrolase/oxidoreductase"/>
    <property type="match status" value="1"/>
</dbReference>